<name>A0ABN2EKR9_9ACTN</name>
<protein>
    <recommendedName>
        <fullName evidence="4">Isoprenylcysteine carboxylmethyltransferase family protein</fullName>
    </recommendedName>
</protein>
<organism evidence="2 3">
    <name type="scientific">Kribbella sancticallisti</name>
    <dbReference type="NCBI Taxonomy" id="460087"/>
    <lineage>
        <taxon>Bacteria</taxon>
        <taxon>Bacillati</taxon>
        <taxon>Actinomycetota</taxon>
        <taxon>Actinomycetes</taxon>
        <taxon>Propionibacteriales</taxon>
        <taxon>Kribbellaceae</taxon>
        <taxon>Kribbella</taxon>
    </lineage>
</organism>
<keyword evidence="3" id="KW-1185">Reference proteome</keyword>
<evidence type="ECO:0000313" key="2">
    <source>
        <dbReference type="EMBL" id="GAA1610408.1"/>
    </source>
</evidence>
<proteinExistence type="predicted"/>
<feature type="transmembrane region" description="Helical" evidence="1">
    <location>
        <begin position="49"/>
        <end position="71"/>
    </location>
</feature>
<accession>A0ABN2EKR9</accession>
<evidence type="ECO:0008006" key="4">
    <source>
        <dbReference type="Google" id="ProtNLM"/>
    </source>
</evidence>
<keyword evidence="1" id="KW-1133">Transmembrane helix</keyword>
<sequence>MSNPMNATRPPQATSLMTVMGSMLAAIPLITLVMWFVLAVDGIGDFPPTWAPLLILAAAAGAYSLCELAGFRTAPLQPGGRPADVERLSWQRFTSSTFVRFAVCEAVFLLSLPLAFIVDSFWVILVGAVLAMPLLAWEVWPGVRNTQRFAASLESAGHPSYLLGRPQDYL</sequence>
<feature type="transmembrane region" description="Helical" evidence="1">
    <location>
        <begin position="121"/>
        <end position="140"/>
    </location>
</feature>
<gene>
    <name evidence="2" type="ORF">GCM10009789_75940</name>
</gene>
<dbReference type="RefSeq" id="WP_344221583.1">
    <property type="nucleotide sequence ID" value="NZ_BAAAOS010000058.1"/>
</dbReference>
<reference evidence="2 3" key="1">
    <citation type="journal article" date="2019" name="Int. J. Syst. Evol. Microbiol.">
        <title>The Global Catalogue of Microorganisms (GCM) 10K type strain sequencing project: providing services to taxonomists for standard genome sequencing and annotation.</title>
        <authorList>
            <consortium name="The Broad Institute Genomics Platform"/>
            <consortium name="The Broad Institute Genome Sequencing Center for Infectious Disease"/>
            <person name="Wu L."/>
            <person name="Ma J."/>
        </authorList>
    </citation>
    <scope>NUCLEOTIDE SEQUENCE [LARGE SCALE GENOMIC DNA]</scope>
    <source>
        <strain evidence="2 3">JCM 14969</strain>
    </source>
</reference>
<evidence type="ECO:0000313" key="3">
    <source>
        <dbReference type="Proteomes" id="UP001500393"/>
    </source>
</evidence>
<evidence type="ECO:0000256" key="1">
    <source>
        <dbReference type="SAM" id="Phobius"/>
    </source>
</evidence>
<keyword evidence="1" id="KW-0812">Transmembrane</keyword>
<dbReference type="EMBL" id="BAAAOS010000058">
    <property type="protein sequence ID" value="GAA1610408.1"/>
    <property type="molecule type" value="Genomic_DNA"/>
</dbReference>
<comment type="caution">
    <text evidence="2">The sequence shown here is derived from an EMBL/GenBank/DDBJ whole genome shotgun (WGS) entry which is preliminary data.</text>
</comment>
<feature type="transmembrane region" description="Helical" evidence="1">
    <location>
        <begin position="97"/>
        <end position="115"/>
    </location>
</feature>
<keyword evidence="1" id="KW-0472">Membrane</keyword>
<dbReference type="Proteomes" id="UP001500393">
    <property type="component" value="Unassembled WGS sequence"/>
</dbReference>